<dbReference type="Proteomes" id="UP001196413">
    <property type="component" value="Unassembled WGS sequence"/>
</dbReference>
<reference evidence="1" key="1">
    <citation type="submission" date="2021-06" db="EMBL/GenBank/DDBJ databases">
        <title>Parelaphostrongylus tenuis whole genome reference sequence.</title>
        <authorList>
            <person name="Garwood T.J."/>
            <person name="Larsen P.A."/>
            <person name="Fountain-Jones N.M."/>
            <person name="Garbe J.R."/>
            <person name="Macchietto M.G."/>
            <person name="Kania S.A."/>
            <person name="Gerhold R.W."/>
            <person name="Richards J.E."/>
            <person name="Wolf T.M."/>
        </authorList>
    </citation>
    <scope>NUCLEOTIDE SEQUENCE</scope>
    <source>
        <strain evidence="1">MNPRO001-30</strain>
        <tissue evidence="1">Meninges</tissue>
    </source>
</reference>
<proteinExistence type="predicted"/>
<organism evidence="1 2">
    <name type="scientific">Parelaphostrongylus tenuis</name>
    <name type="common">Meningeal worm</name>
    <dbReference type="NCBI Taxonomy" id="148309"/>
    <lineage>
        <taxon>Eukaryota</taxon>
        <taxon>Metazoa</taxon>
        <taxon>Ecdysozoa</taxon>
        <taxon>Nematoda</taxon>
        <taxon>Chromadorea</taxon>
        <taxon>Rhabditida</taxon>
        <taxon>Rhabditina</taxon>
        <taxon>Rhabditomorpha</taxon>
        <taxon>Strongyloidea</taxon>
        <taxon>Metastrongylidae</taxon>
        <taxon>Parelaphostrongylus</taxon>
    </lineage>
</organism>
<dbReference type="AlphaFoldDB" id="A0AAD5N082"/>
<protein>
    <submittedName>
        <fullName evidence="1">Uncharacterized protein</fullName>
    </submittedName>
</protein>
<comment type="caution">
    <text evidence="1">The sequence shown here is derived from an EMBL/GenBank/DDBJ whole genome shotgun (WGS) entry which is preliminary data.</text>
</comment>
<name>A0AAD5N082_PARTN</name>
<accession>A0AAD5N082</accession>
<evidence type="ECO:0000313" key="2">
    <source>
        <dbReference type="Proteomes" id="UP001196413"/>
    </source>
</evidence>
<dbReference type="EMBL" id="JAHQIW010003014">
    <property type="protein sequence ID" value="KAJ1357049.1"/>
    <property type="molecule type" value="Genomic_DNA"/>
</dbReference>
<keyword evidence="2" id="KW-1185">Reference proteome</keyword>
<sequence>MWAGSGGAGCGFHAAINRSRKGVIHIDSAIAGTLVCTSGNPYLRDEDCVAFSPAYCKSGLSFNAESSSTTATTTSEELIRIELARTKTWQKVREI</sequence>
<gene>
    <name evidence="1" type="ORF">KIN20_015072</name>
</gene>
<evidence type="ECO:0000313" key="1">
    <source>
        <dbReference type="EMBL" id="KAJ1357049.1"/>
    </source>
</evidence>